<keyword evidence="1" id="KW-0175">Coiled coil</keyword>
<feature type="compositionally biased region" description="Acidic residues" evidence="2">
    <location>
        <begin position="344"/>
        <end position="358"/>
    </location>
</feature>
<dbReference type="SUPFAM" id="SSF52833">
    <property type="entry name" value="Thioredoxin-like"/>
    <property type="match status" value="1"/>
</dbReference>
<feature type="compositionally biased region" description="Basic and acidic residues" evidence="2">
    <location>
        <begin position="315"/>
        <end position="343"/>
    </location>
</feature>
<evidence type="ECO:0000256" key="1">
    <source>
        <dbReference type="SAM" id="Coils"/>
    </source>
</evidence>
<reference evidence="4 5" key="1">
    <citation type="journal article" date="2019" name="J. Hered.">
        <title>An Improved Genome Assembly for Drosophila navojoa, the Basal Species in the mojavensis Cluster.</title>
        <authorList>
            <person name="Vanderlinde T."/>
            <person name="Dupim E.G."/>
            <person name="Nazario-Yepiz N.O."/>
            <person name="Carvalho A.B."/>
        </authorList>
    </citation>
    <scope>NUCLEOTIDE SEQUENCE [LARGE SCALE GENOMIC DNA]</scope>
    <source>
        <strain evidence="4">Navoj_Jal97</strain>
        <tissue evidence="4">Whole organism</tissue>
    </source>
</reference>
<sequence>MARRGGAQQLQAEINTDEELEKFLARPGLLILEVYSEWCGPCLGVLGALRKVKLEVGGEAMSLAICKADTVTALRRFYKKSEPTWLFVVNGRAVNLFYGSDAPKLVALIVKEFERSQSSAPRPTYAIDALQPIEAEALRVKKDAIEKAERIEREKQHKKRIDYLTHCTDVIMENLPDIGVTVFGPQVSRDMFKKLAEPADHLKMQCKDRKYIEVFASDFEVVNFACKNPLSTDVIEQLHGKELLICFWKIDESSGPIPHVLATYAHELTKERVAPPDDDHPSPHPIPPIISPMKVKFEVEVEEGEVWVEEISSSEEARQKAAEKKAAEKAKAGSQPDEARKEEMEDDGEEEASEEEEVVQAIQPAFPGMPLDLDLGLDDNVATEEEAEEEEEEAPKPLTRTKRVKIPPIWVANNRRTHAALIYVFFRNQTTGFLPPDPPPEPPHVIMAFEASKRDDILEVMETIKDDVPLYGFFTSDTPGEAKLITNSIFRYDDMKETAKTDRFVLKVNKVLSYTMLSLVQFEPTYCSSNVENGRQDALKFFPEDYKTDEEIPPDVEPKPKKQKKKAASAPEPAAKTRESRKSREPSKIKHAEPAEAAAAAPAEGAPAAPPEGEAPAGEPAAPAGEGAPAEAPPAADAPPAAPPAEEAPQPAEAAEAAPAAEPPPEEAAAPAAPAEAAEPPPAEAPPAEAAPEPAPAE</sequence>
<evidence type="ECO:0000256" key="2">
    <source>
        <dbReference type="SAM" id="MobiDB-lite"/>
    </source>
</evidence>
<dbReference type="Proteomes" id="UP000295192">
    <property type="component" value="Unassembled WGS sequence"/>
</dbReference>
<dbReference type="InterPro" id="IPR036249">
    <property type="entry name" value="Thioredoxin-like_sf"/>
</dbReference>
<comment type="caution">
    <text evidence="4">The sequence shown here is derived from an EMBL/GenBank/DDBJ whole genome shotgun (WGS) entry which is preliminary data.</text>
</comment>
<proteinExistence type="predicted"/>
<feature type="compositionally biased region" description="Basic and acidic residues" evidence="2">
    <location>
        <begin position="575"/>
        <end position="594"/>
    </location>
</feature>
<accession>A0A484B555</accession>
<organism evidence="4 5">
    <name type="scientific">Drosophila navojoa</name>
    <name type="common">Fruit fly</name>
    <dbReference type="NCBI Taxonomy" id="7232"/>
    <lineage>
        <taxon>Eukaryota</taxon>
        <taxon>Metazoa</taxon>
        <taxon>Ecdysozoa</taxon>
        <taxon>Arthropoda</taxon>
        <taxon>Hexapoda</taxon>
        <taxon>Insecta</taxon>
        <taxon>Pterygota</taxon>
        <taxon>Neoptera</taxon>
        <taxon>Endopterygota</taxon>
        <taxon>Diptera</taxon>
        <taxon>Brachycera</taxon>
        <taxon>Muscomorpha</taxon>
        <taxon>Ephydroidea</taxon>
        <taxon>Drosophilidae</taxon>
        <taxon>Drosophila</taxon>
    </lineage>
</organism>
<dbReference type="KEGG" id="dnv:108655900"/>
<dbReference type="EMBL" id="LSRL02000186">
    <property type="protein sequence ID" value="TDG42961.1"/>
    <property type="molecule type" value="Genomic_DNA"/>
</dbReference>
<dbReference type="PANTHER" id="PTHR46135:SF3">
    <property type="entry name" value="NME_NM23 FAMILY MEMBER 8"/>
    <property type="match status" value="1"/>
</dbReference>
<dbReference type="STRING" id="7232.A0A484B555"/>
<dbReference type="PROSITE" id="PS00194">
    <property type="entry name" value="THIOREDOXIN_1"/>
    <property type="match status" value="1"/>
</dbReference>
<feature type="region of interest" description="Disordered" evidence="2">
    <location>
        <begin position="310"/>
        <end position="359"/>
    </location>
</feature>
<gene>
    <name evidence="4" type="ORF">AWZ03_010611</name>
</gene>
<evidence type="ECO:0000259" key="3">
    <source>
        <dbReference type="Pfam" id="PF15928"/>
    </source>
</evidence>
<feature type="compositionally biased region" description="Basic and acidic residues" evidence="2">
    <location>
        <begin position="545"/>
        <end position="560"/>
    </location>
</feature>
<evidence type="ECO:0000313" key="4">
    <source>
        <dbReference type="EMBL" id="TDG42961.1"/>
    </source>
</evidence>
<keyword evidence="5" id="KW-1185">Reference proteome</keyword>
<dbReference type="Pfam" id="PF15928">
    <property type="entry name" value="DUF4746"/>
    <property type="match status" value="1"/>
</dbReference>
<feature type="region of interest" description="Disordered" evidence="2">
    <location>
        <begin position="545"/>
        <end position="698"/>
    </location>
</feature>
<dbReference type="InterPro" id="IPR017937">
    <property type="entry name" value="Thioredoxin_CS"/>
</dbReference>
<dbReference type="Gene3D" id="3.40.30.10">
    <property type="entry name" value="Glutaredoxin"/>
    <property type="match status" value="1"/>
</dbReference>
<dbReference type="InterPro" id="IPR051766">
    <property type="entry name" value="TXND_domain-containing"/>
</dbReference>
<dbReference type="OrthoDB" id="10263751at2759"/>
<dbReference type="InterPro" id="IPR031827">
    <property type="entry name" value="DUF4746"/>
</dbReference>
<evidence type="ECO:0000313" key="5">
    <source>
        <dbReference type="Proteomes" id="UP000295192"/>
    </source>
</evidence>
<dbReference type="OMA" id="MQCKDRR"/>
<feature type="domain" description="DUF4746" evidence="3">
    <location>
        <begin position="233"/>
        <end position="551"/>
    </location>
</feature>
<feature type="compositionally biased region" description="Low complexity" evidence="2">
    <location>
        <begin position="644"/>
        <end position="660"/>
    </location>
</feature>
<feature type="compositionally biased region" description="Low complexity" evidence="2">
    <location>
        <begin position="667"/>
        <end position="678"/>
    </location>
</feature>
<dbReference type="AlphaFoldDB" id="A0A484B555"/>
<dbReference type="PANTHER" id="PTHR46135">
    <property type="entry name" value="NME/NM23 FAMILY MEMBER 8"/>
    <property type="match status" value="1"/>
</dbReference>
<feature type="compositionally biased region" description="Low complexity" evidence="2">
    <location>
        <begin position="595"/>
        <end position="635"/>
    </location>
</feature>
<feature type="coiled-coil region" evidence="1">
    <location>
        <begin position="134"/>
        <end position="161"/>
    </location>
</feature>
<protein>
    <recommendedName>
        <fullName evidence="3">DUF4746 domain-containing protein</fullName>
    </recommendedName>
</protein>
<name>A0A484B555_DRONA</name>